<name>A0A1D2VJM4_9ASCO</name>
<evidence type="ECO:0000256" key="1">
    <source>
        <dbReference type="SAM" id="Phobius"/>
    </source>
</evidence>
<dbReference type="RefSeq" id="XP_020048123.1">
    <property type="nucleotide sequence ID" value="XM_020189134.1"/>
</dbReference>
<organism evidence="2 3">
    <name type="scientific">Ascoidea rubescens DSM 1968</name>
    <dbReference type="NCBI Taxonomy" id="1344418"/>
    <lineage>
        <taxon>Eukaryota</taxon>
        <taxon>Fungi</taxon>
        <taxon>Dikarya</taxon>
        <taxon>Ascomycota</taxon>
        <taxon>Saccharomycotina</taxon>
        <taxon>Saccharomycetes</taxon>
        <taxon>Ascoideaceae</taxon>
        <taxon>Ascoidea</taxon>
    </lineage>
</organism>
<dbReference type="STRING" id="1344418.A0A1D2VJM4"/>
<gene>
    <name evidence="2" type="ORF">ASCRUDRAFT_138375</name>
</gene>
<keyword evidence="1" id="KW-0472">Membrane</keyword>
<sequence>MEKYSNWRDKGTGIAPFIPIINSNELFYYENNQAYYYLIKLFQFINFSIKFPLFILLNLTYLIIVFPLSIVLNINNYSQYYILNFNFNFLFSSNFCFFFSTNFQNLIAIRINDYNKKTIYLNGSSILNQNLPAKNKKYLVNLTNPLDFIILFLITKIKDNQKIIYLFNVNDKPDGEGYLVELSLFESILYSIANPLSYKIKNKDMIRFNDLSNKFKDKVIFIFPEGTTSNGKSILSFNNLFNNADENQLEKLNIISVKIIPNYLTTPIPVDKFFYLYSLLSNLSSIKFNIKILNVNHYIDASDSSGKRNLEEEVRKLFCNDGKIRFVSNELNLNSKKKFLVKYFNKRR</sequence>
<evidence type="ECO:0000313" key="3">
    <source>
        <dbReference type="Proteomes" id="UP000095038"/>
    </source>
</evidence>
<proteinExistence type="predicted"/>
<dbReference type="AlphaFoldDB" id="A0A1D2VJM4"/>
<accession>A0A1D2VJM4</accession>
<keyword evidence="1" id="KW-0812">Transmembrane</keyword>
<dbReference type="OrthoDB" id="272512at2759"/>
<dbReference type="InParanoid" id="A0A1D2VJM4"/>
<dbReference type="Proteomes" id="UP000095038">
    <property type="component" value="Unassembled WGS sequence"/>
</dbReference>
<keyword evidence="3" id="KW-1185">Reference proteome</keyword>
<dbReference type="FunCoup" id="A0A1D2VJM4">
    <property type="interactions" value="57"/>
</dbReference>
<dbReference type="EMBL" id="KV454478">
    <property type="protein sequence ID" value="ODV61816.1"/>
    <property type="molecule type" value="Genomic_DNA"/>
</dbReference>
<protein>
    <recommendedName>
        <fullName evidence="4">Phospholipid/glycerol acyltransferase domain-containing protein</fullName>
    </recommendedName>
</protein>
<feature type="transmembrane region" description="Helical" evidence="1">
    <location>
        <begin position="53"/>
        <end position="74"/>
    </location>
</feature>
<evidence type="ECO:0000313" key="2">
    <source>
        <dbReference type="EMBL" id="ODV61816.1"/>
    </source>
</evidence>
<dbReference type="GeneID" id="30962770"/>
<reference evidence="3" key="1">
    <citation type="submission" date="2016-05" db="EMBL/GenBank/DDBJ databases">
        <title>Comparative genomics of biotechnologically important yeasts.</title>
        <authorList>
            <consortium name="DOE Joint Genome Institute"/>
            <person name="Riley R."/>
            <person name="Haridas S."/>
            <person name="Wolfe K.H."/>
            <person name="Lopes M.R."/>
            <person name="Hittinger C.T."/>
            <person name="Goker M."/>
            <person name="Salamov A."/>
            <person name="Wisecaver J."/>
            <person name="Long T.M."/>
            <person name="Aerts A.L."/>
            <person name="Barry K."/>
            <person name="Choi C."/>
            <person name="Clum A."/>
            <person name="Coughlan A.Y."/>
            <person name="Deshpande S."/>
            <person name="Douglass A.P."/>
            <person name="Hanson S.J."/>
            <person name="Klenk H.-P."/>
            <person name="Labutti K."/>
            <person name="Lapidus A."/>
            <person name="Lindquist E."/>
            <person name="Lipzen A."/>
            <person name="Meier-Kolthoff J.P."/>
            <person name="Ohm R.A."/>
            <person name="Otillar R.P."/>
            <person name="Pangilinan J."/>
            <person name="Peng Y."/>
            <person name="Rokas A."/>
            <person name="Rosa C.A."/>
            <person name="Scheuner C."/>
            <person name="Sibirny A.A."/>
            <person name="Slot J.C."/>
            <person name="Stielow J.B."/>
            <person name="Sun H."/>
            <person name="Kurtzman C.P."/>
            <person name="Blackwell M."/>
            <person name="Grigoriev I.V."/>
            <person name="Jeffries T.W."/>
        </authorList>
    </citation>
    <scope>NUCLEOTIDE SEQUENCE [LARGE SCALE GENOMIC DNA]</scope>
    <source>
        <strain evidence="3">DSM 1968</strain>
    </source>
</reference>
<keyword evidence="1" id="KW-1133">Transmembrane helix</keyword>
<evidence type="ECO:0008006" key="4">
    <source>
        <dbReference type="Google" id="ProtNLM"/>
    </source>
</evidence>
<feature type="transmembrane region" description="Helical" evidence="1">
    <location>
        <begin position="80"/>
        <end position="100"/>
    </location>
</feature>